<dbReference type="SMART" id="SM00129">
    <property type="entry name" value="KISc"/>
    <property type="match status" value="1"/>
</dbReference>
<feature type="region of interest" description="Disordered" evidence="7">
    <location>
        <begin position="754"/>
        <end position="934"/>
    </location>
</feature>
<feature type="compositionally biased region" description="Low complexity" evidence="7">
    <location>
        <begin position="857"/>
        <end position="876"/>
    </location>
</feature>
<dbReference type="PROSITE" id="PS00411">
    <property type="entry name" value="KINESIN_MOTOR_1"/>
    <property type="match status" value="1"/>
</dbReference>
<protein>
    <recommendedName>
        <fullName evidence="6">Kinesin-like protein</fullName>
    </recommendedName>
</protein>
<feature type="compositionally biased region" description="Low complexity" evidence="7">
    <location>
        <begin position="884"/>
        <end position="895"/>
    </location>
</feature>
<keyword evidence="2 5" id="KW-0547">Nucleotide-binding</keyword>
<dbReference type="GO" id="GO:0003777">
    <property type="term" value="F:microtubule motor activity"/>
    <property type="evidence" value="ECO:0007669"/>
    <property type="project" value="InterPro"/>
</dbReference>
<sequence>MGPVPATPAQSKSRKAPATASKTAGTVTRTTRKRAGTKNEDENDVEDPRPTLHTKPSISLFAKGLREASDKMLHRDKESKHIFAGNRSRATSSGSDNHYSESLKAFLRIRPPPESSSTHSPVMPYLEAENETQVIMRPPMDPSRPHASKSPNIYSFDKVFPPASLQDEFFSYTTLPLVKKLLHGENGLMFAYGVSNSGKSYTIAGTEGTEGKDRGLLPRSIDVIFNSIGSNQSSLPLRCVGVADVEMAAEEHAFARAFDQLRGETEACTPQTITIDKNYGYAVFVSYAEVYNEKIFDLLDAVLPNSSSQLTSTKSSSSNARSSSAWALSSSLSLAALANGGGGVLKRRALALKNDPDGNGKYVAGLNEVRVRTRDEALSIFRAGQRARQVFGTLANRESSRSHGIFSIKIVRIHNGAPKDIDGVQVSKLSIVDLAGSERTRNTGTTGDRLKEAGNINKSLMVLGQCLEVLRSNQQKMSLATGSNQKKKLAVVPFRHSKLTEIFQNSFVGDGSAVMIVNVNPYDTGYDENAHVMRFSAVAQEVQTIPTSKSHHGFSGGTLRRQISTQFSALKQAVSGGGQGKIKVMVPVVPKISAPTSASSSMTSLPEPEIEMVEEELEIVEEDADEASDEEGDILVDYLFDQIRELKTMLYESEMRNASIEAEVREELSEEMQKTIDAVQKQSERRLHEQVLASERKMDMKIDIVSRSMSKPAQPRYVRTKVSPSKDTTYLRATPEIDADSSFESQTINTTFESAVEGSLFTDEDADEEVLEGDGVDDPFVVRKTGKSEIESESDDEEDIDESESEDHAEAGDGQDDDDELTEEESEGEDSDGEAEEEDDEEEEEDVSESEEETESDYSAFESNVSSSVSPSPVRRSSIKPRHTSTTTPSRPRNSMKTPARLKTPVHVPSPKSVPESTASGTMKIQKTPLGENLEQDKVAVASDDDDEIADVTATVKRKRRTLGKKVLLEDDIQVDSHKLGGGADIRRLGSRAALY</sequence>
<evidence type="ECO:0000256" key="4">
    <source>
        <dbReference type="ARBA" id="ARBA00023175"/>
    </source>
</evidence>
<evidence type="ECO:0000256" key="7">
    <source>
        <dbReference type="SAM" id="MobiDB-lite"/>
    </source>
</evidence>
<dbReference type="Pfam" id="PF00225">
    <property type="entry name" value="Kinesin"/>
    <property type="match status" value="1"/>
</dbReference>
<comment type="caution">
    <text evidence="9">The sequence shown here is derived from an EMBL/GenBank/DDBJ whole genome shotgun (WGS) entry which is preliminary data.</text>
</comment>
<gene>
    <name evidence="9" type="ORF">BD324DRAFT_376125</name>
</gene>
<reference evidence="9 10" key="1">
    <citation type="submission" date="2017-03" db="EMBL/GenBank/DDBJ databases">
        <title>Widespread Adenine N6-methylation of Active Genes in Fungi.</title>
        <authorList>
            <consortium name="DOE Joint Genome Institute"/>
            <person name="Mondo S.J."/>
            <person name="Dannebaum R.O."/>
            <person name="Kuo R.C."/>
            <person name="Louie K.B."/>
            <person name="Bewick A.J."/>
            <person name="Labutti K."/>
            <person name="Haridas S."/>
            <person name="Kuo A."/>
            <person name="Salamov A."/>
            <person name="Ahrendt S.R."/>
            <person name="Lau R."/>
            <person name="Bowen B.P."/>
            <person name="Lipzen A."/>
            <person name="Sullivan W."/>
            <person name="Andreopoulos W.B."/>
            <person name="Clum A."/>
            <person name="Lindquist E."/>
            <person name="Daum C."/>
            <person name="Northen T.R."/>
            <person name="Ramamoorthy G."/>
            <person name="Schmitz R.J."/>
            <person name="Gryganskyi A."/>
            <person name="Culley D."/>
            <person name="Magnuson J."/>
            <person name="James T.Y."/>
            <person name="O'Malley M.A."/>
            <person name="Stajich J.E."/>
            <person name="Spatafora J.W."/>
            <person name="Visel A."/>
            <person name="Grigoriev I.V."/>
        </authorList>
    </citation>
    <scope>NUCLEOTIDE SEQUENCE [LARGE SCALE GENOMIC DNA]</scope>
    <source>
        <strain evidence="9 10">NRRL Y-17943</strain>
    </source>
</reference>
<dbReference type="InterPro" id="IPR036961">
    <property type="entry name" value="Kinesin_motor_dom_sf"/>
</dbReference>
<proteinExistence type="inferred from homology"/>
<keyword evidence="10" id="KW-1185">Reference proteome</keyword>
<keyword evidence="3 5" id="KW-0067">ATP-binding</keyword>
<evidence type="ECO:0000256" key="2">
    <source>
        <dbReference type="ARBA" id="ARBA00022741"/>
    </source>
</evidence>
<dbReference type="InterPro" id="IPR001752">
    <property type="entry name" value="Kinesin_motor_dom"/>
</dbReference>
<dbReference type="GeneID" id="33554429"/>
<dbReference type="InParanoid" id="A0A1Y1UMH8"/>
<keyword evidence="9" id="KW-0378">Hydrolase</keyword>
<evidence type="ECO:0000256" key="3">
    <source>
        <dbReference type="ARBA" id="ARBA00022840"/>
    </source>
</evidence>
<dbReference type="InterPro" id="IPR027640">
    <property type="entry name" value="Kinesin-like_fam"/>
</dbReference>
<dbReference type="GO" id="GO:0016887">
    <property type="term" value="F:ATP hydrolysis activity"/>
    <property type="evidence" value="ECO:0007669"/>
    <property type="project" value="TreeGrafter"/>
</dbReference>
<feature type="domain" description="Kinesin motor" evidence="8">
    <location>
        <begin position="102"/>
        <end position="542"/>
    </location>
</feature>
<evidence type="ECO:0000256" key="5">
    <source>
        <dbReference type="PROSITE-ProRule" id="PRU00283"/>
    </source>
</evidence>
<feature type="compositionally biased region" description="Polar residues" evidence="7">
    <location>
        <begin position="915"/>
        <end position="925"/>
    </location>
</feature>
<keyword evidence="1 6" id="KW-0493">Microtubule</keyword>
<dbReference type="OrthoDB" id="123929at2759"/>
<dbReference type="EMBL" id="NBSH01000004">
    <property type="protein sequence ID" value="ORX38676.1"/>
    <property type="molecule type" value="Genomic_DNA"/>
</dbReference>
<keyword evidence="4 5" id="KW-0505">Motor protein</keyword>
<dbReference type="PANTHER" id="PTHR24115">
    <property type="entry name" value="KINESIN-RELATED"/>
    <property type="match status" value="1"/>
</dbReference>
<evidence type="ECO:0000313" key="10">
    <source>
        <dbReference type="Proteomes" id="UP000193218"/>
    </source>
</evidence>
<dbReference type="InterPro" id="IPR027417">
    <property type="entry name" value="P-loop_NTPase"/>
</dbReference>
<dbReference type="SUPFAM" id="SSF52540">
    <property type="entry name" value="P-loop containing nucleoside triphosphate hydrolases"/>
    <property type="match status" value="1"/>
</dbReference>
<feature type="compositionally biased region" description="Acidic residues" evidence="7">
    <location>
        <begin position="812"/>
        <end position="856"/>
    </location>
</feature>
<name>A0A1Y1UMH8_9TREE</name>
<evidence type="ECO:0000259" key="8">
    <source>
        <dbReference type="PROSITE" id="PS50067"/>
    </source>
</evidence>
<dbReference type="GO" id="GO:0007018">
    <property type="term" value="P:microtubule-based movement"/>
    <property type="evidence" value="ECO:0007669"/>
    <property type="project" value="InterPro"/>
</dbReference>
<dbReference type="InterPro" id="IPR019821">
    <property type="entry name" value="Kinesin_motor_CS"/>
</dbReference>
<feature type="region of interest" description="Disordered" evidence="7">
    <location>
        <begin position="1"/>
        <end position="60"/>
    </location>
</feature>
<organism evidence="9 10">
    <name type="scientific">Kockovaella imperatae</name>
    <dbReference type="NCBI Taxonomy" id="4999"/>
    <lineage>
        <taxon>Eukaryota</taxon>
        <taxon>Fungi</taxon>
        <taxon>Dikarya</taxon>
        <taxon>Basidiomycota</taxon>
        <taxon>Agaricomycotina</taxon>
        <taxon>Tremellomycetes</taxon>
        <taxon>Tremellales</taxon>
        <taxon>Cuniculitremaceae</taxon>
        <taxon>Kockovaella</taxon>
    </lineage>
</organism>
<dbReference type="PRINTS" id="PR00380">
    <property type="entry name" value="KINESINHEAVY"/>
</dbReference>
<feature type="compositionally biased region" description="Acidic residues" evidence="7">
    <location>
        <begin position="762"/>
        <end position="777"/>
    </location>
</feature>
<dbReference type="PROSITE" id="PS50067">
    <property type="entry name" value="KINESIN_MOTOR_2"/>
    <property type="match status" value="1"/>
</dbReference>
<evidence type="ECO:0000256" key="6">
    <source>
        <dbReference type="RuleBase" id="RU000394"/>
    </source>
</evidence>
<feature type="binding site" evidence="5">
    <location>
        <begin position="193"/>
        <end position="200"/>
    </location>
    <ligand>
        <name>ATP</name>
        <dbReference type="ChEBI" id="CHEBI:30616"/>
    </ligand>
</feature>
<dbReference type="RefSeq" id="XP_021872598.1">
    <property type="nucleotide sequence ID" value="XM_022012621.1"/>
</dbReference>
<dbReference type="GO" id="GO:0005874">
    <property type="term" value="C:microtubule"/>
    <property type="evidence" value="ECO:0007669"/>
    <property type="project" value="UniProtKB-KW"/>
</dbReference>
<evidence type="ECO:0000313" key="9">
    <source>
        <dbReference type="EMBL" id="ORX38676.1"/>
    </source>
</evidence>
<dbReference type="FunCoup" id="A0A1Y1UMH8">
    <property type="interactions" value="144"/>
</dbReference>
<accession>A0A1Y1UMH8</accession>
<evidence type="ECO:0000256" key="1">
    <source>
        <dbReference type="ARBA" id="ARBA00022701"/>
    </source>
</evidence>
<dbReference type="PANTHER" id="PTHR24115:SF1008">
    <property type="entry name" value="KINESIN-LIKE PROTEIN SUBITO"/>
    <property type="match status" value="1"/>
</dbReference>
<feature type="compositionally biased region" description="Polar residues" evidence="7">
    <location>
        <begin position="20"/>
        <end position="29"/>
    </location>
</feature>
<dbReference type="Proteomes" id="UP000193218">
    <property type="component" value="Unassembled WGS sequence"/>
</dbReference>
<dbReference type="AlphaFoldDB" id="A0A1Y1UMH8"/>
<dbReference type="GO" id="GO:0005524">
    <property type="term" value="F:ATP binding"/>
    <property type="evidence" value="ECO:0007669"/>
    <property type="project" value="UniProtKB-UniRule"/>
</dbReference>
<dbReference type="GO" id="GO:0005634">
    <property type="term" value="C:nucleus"/>
    <property type="evidence" value="ECO:0007669"/>
    <property type="project" value="TreeGrafter"/>
</dbReference>
<dbReference type="GO" id="GO:0008017">
    <property type="term" value="F:microtubule binding"/>
    <property type="evidence" value="ECO:0007669"/>
    <property type="project" value="InterPro"/>
</dbReference>
<dbReference type="GO" id="GO:0005871">
    <property type="term" value="C:kinesin complex"/>
    <property type="evidence" value="ECO:0007669"/>
    <property type="project" value="TreeGrafter"/>
</dbReference>
<comment type="similarity">
    <text evidence="5 6">Belongs to the TRAFAC class myosin-kinesin ATPase superfamily. Kinesin family.</text>
</comment>
<dbReference type="Gene3D" id="3.40.850.10">
    <property type="entry name" value="Kinesin motor domain"/>
    <property type="match status" value="1"/>
</dbReference>
<dbReference type="STRING" id="4999.A0A1Y1UMH8"/>
<feature type="compositionally biased region" description="Acidic residues" evidence="7">
    <location>
        <begin position="791"/>
        <end position="805"/>
    </location>
</feature>